<dbReference type="Proteomes" id="UP000799771">
    <property type="component" value="Unassembled WGS sequence"/>
</dbReference>
<keyword evidence="3" id="KW-1185">Reference proteome</keyword>
<dbReference type="InterPro" id="IPR002575">
    <property type="entry name" value="Aminoglycoside_PTrfase"/>
</dbReference>
<gene>
    <name evidence="2" type="ORF">P153DRAFT_287972</name>
</gene>
<organism evidence="2 3">
    <name type="scientific">Dothidotthia symphoricarpi CBS 119687</name>
    <dbReference type="NCBI Taxonomy" id="1392245"/>
    <lineage>
        <taxon>Eukaryota</taxon>
        <taxon>Fungi</taxon>
        <taxon>Dikarya</taxon>
        <taxon>Ascomycota</taxon>
        <taxon>Pezizomycotina</taxon>
        <taxon>Dothideomycetes</taxon>
        <taxon>Pleosporomycetidae</taxon>
        <taxon>Pleosporales</taxon>
        <taxon>Dothidotthiaceae</taxon>
        <taxon>Dothidotthia</taxon>
    </lineage>
</organism>
<name>A0A6A6AFI4_9PLEO</name>
<dbReference type="GeneID" id="54404010"/>
<evidence type="ECO:0000259" key="1">
    <source>
        <dbReference type="Pfam" id="PF01636"/>
    </source>
</evidence>
<dbReference type="SUPFAM" id="SSF56112">
    <property type="entry name" value="Protein kinase-like (PK-like)"/>
    <property type="match status" value="1"/>
</dbReference>
<accession>A0A6A6AFI4</accession>
<dbReference type="InterPro" id="IPR011009">
    <property type="entry name" value="Kinase-like_dom_sf"/>
</dbReference>
<dbReference type="PANTHER" id="PTHR21310:SF55">
    <property type="entry name" value="AMINOGLYCOSIDE PHOSPHOTRANSFERASE DOMAIN-CONTAINING PROTEIN"/>
    <property type="match status" value="1"/>
</dbReference>
<dbReference type="EMBL" id="ML977503">
    <property type="protein sequence ID" value="KAF2130732.1"/>
    <property type="molecule type" value="Genomic_DNA"/>
</dbReference>
<sequence length="320" mass="36516">MGWLRYLVPKILLPTFTWPHQVLGSVNLASSIPPTPRLSPPSVRQAIGFFHNYLRSFSSYYCHWCGIPFDNQIAALPFGLVLKWSDGTRLEEVAATLIARSAGFPVPKIISYGEHPDAPHAPVSILMTRILGKDLGDPGLYEEMTDDERESIFAELQCILQVMRKWSHSWGKEQICSVLGTPVRSVRIPGHAVGPCESESEFNDHLFSSISGHSFETQETFKETMEVARRLQEMRHPIVFTHGDLKHHNIMVLDGHISGFLDWESAGWYPDYWEFTTPLRFGPRDFWWNELVCRLCGEKYAVELESEKALVPLTVDSWAW</sequence>
<reference evidence="2" key="1">
    <citation type="journal article" date="2020" name="Stud. Mycol.">
        <title>101 Dothideomycetes genomes: a test case for predicting lifestyles and emergence of pathogens.</title>
        <authorList>
            <person name="Haridas S."/>
            <person name="Albert R."/>
            <person name="Binder M."/>
            <person name="Bloem J."/>
            <person name="Labutti K."/>
            <person name="Salamov A."/>
            <person name="Andreopoulos B."/>
            <person name="Baker S."/>
            <person name="Barry K."/>
            <person name="Bills G."/>
            <person name="Bluhm B."/>
            <person name="Cannon C."/>
            <person name="Castanera R."/>
            <person name="Culley D."/>
            <person name="Daum C."/>
            <person name="Ezra D."/>
            <person name="Gonzalez J."/>
            <person name="Henrissat B."/>
            <person name="Kuo A."/>
            <person name="Liang C."/>
            <person name="Lipzen A."/>
            <person name="Lutzoni F."/>
            <person name="Magnuson J."/>
            <person name="Mondo S."/>
            <person name="Nolan M."/>
            <person name="Ohm R."/>
            <person name="Pangilinan J."/>
            <person name="Park H.-J."/>
            <person name="Ramirez L."/>
            <person name="Alfaro M."/>
            <person name="Sun H."/>
            <person name="Tritt A."/>
            <person name="Yoshinaga Y."/>
            <person name="Zwiers L.-H."/>
            <person name="Turgeon B."/>
            <person name="Goodwin S."/>
            <person name="Spatafora J."/>
            <person name="Crous P."/>
            <person name="Grigoriev I."/>
        </authorList>
    </citation>
    <scope>NUCLEOTIDE SEQUENCE</scope>
    <source>
        <strain evidence="2">CBS 119687</strain>
    </source>
</reference>
<evidence type="ECO:0000313" key="2">
    <source>
        <dbReference type="EMBL" id="KAF2130732.1"/>
    </source>
</evidence>
<dbReference type="InterPro" id="IPR051678">
    <property type="entry name" value="AGP_Transferase"/>
</dbReference>
<dbReference type="OrthoDB" id="8300194at2759"/>
<dbReference type="InterPro" id="IPR008271">
    <property type="entry name" value="Ser/Thr_kinase_AS"/>
</dbReference>
<dbReference type="PROSITE" id="PS00108">
    <property type="entry name" value="PROTEIN_KINASE_ST"/>
    <property type="match status" value="1"/>
</dbReference>
<evidence type="ECO:0000313" key="3">
    <source>
        <dbReference type="Proteomes" id="UP000799771"/>
    </source>
</evidence>
<dbReference type="Gene3D" id="3.90.1200.10">
    <property type="match status" value="1"/>
</dbReference>
<feature type="domain" description="Aminoglycoside phosphotransferase" evidence="1">
    <location>
        <begin position="85"/>
        <end position="285"/>
    </location>
</feature>
<proteinExistence type="predicted"/>
<dbReference type="PANTHER" id="PTHR21310">
    <property type="entry name" value="AMINOGLYCOSIDE PHOSPHOTRANSFERASE-RELATED-RELATED"/>
    <property type="match status" value="1"/>
</dbReference>
<dbReference type="RefSeq" id="XP_033525119.1">
    <property type="nucleotide sequence ID" value="XM_033663578.1"/>
</dbReference>
<dbReference type="GO" id="GO:0004672">
    <property type="term" value="F:protein kinase activity"/>
    <property type="evidence" value="ECO:0007669"/>
    <property type="project" value="InterPro"/>
</dbReference>
<dbReference type="Pfam" id="PF01636">
    <property type="entry name" value="APH"/>
    <property type="match status" value="1"/>
</dbReference>
<dbReference type="AlphaFoldDB" id="A0A6A6AFI4"/>
<protein>
    <recommendedName>
        <fullName evidence="1">Aminoglycoside phosphotransferase domain-containing protein</fullName>
    </recommendedName>
</protein>